<protein>
    <recommendedName>
        <fullName evidence="10">tRNA dimethylallyltransferase</fullName>
        <ecNumber evidence="10">2.5.1.75</ecNumber>
    </recommendedName>
    <alternativeName>
        <fullName evidence="10">Dimethylallyl diphosphate:tRNA dimethylallyltransferase</fullName>
        <shortName evidence="10">DMAPP:tRNA dimethylallyltransferase</shortName>
        <shortName evidence="10">DMATase</shortName>
    </alternativeName>
    <alternativeName>
        <fullName evidence="10">Isopentenyl-diphosphate:tRNA isopentenyltransferase</fullName>
        <shortName evidence="10">IPP transferase</shortName>
        <shortName evidence="10">IPPT</shortName>
        <shortName evidence="10">IPTase</shortName>
    </alternativeName>
</protein>
<evidence type="ECO:0000256" key="6">
    <source>
        <dbReference type="ARBA" id="ARBA00022741"/>
    </source>
</evidence>
<evidence type="ECO:0000313" key="15">
    <source>
        <dbReference type="Proteomes" id="UP000823611"/>
    </source>
</evidence>
<dbReference type="Pfam" id="PF01715">
    <property type="entry name" value="IPPT"/>
    <property type="match status" value="1"/>
</dbReference>
<evidence type="ECO:0000256" key="9">
    <source>
        <dbReference type="ARBA" id="ARBA00049563"/>
    </source>
</evidence>
<keyword evidence="4 10" id="KW-0808">Transferase</keyword>
<feature type="site" description="Interaction with substrate tRNA" evidence="10">
    <location>
        <position position="101"/>
    </location>
</feature>
<feature type="site" description="Interaction with substrate tRNA" evidence="10">
    <location>
        <position position="124"/>
    </location>
</feature>
<evidence type="ECO:0000256" key="13">
    <source>
        <dbReference type="RuleBase" id="RU003785"/>
    </source>
</evidence>
<dbReference type="Proteomes" id="UP000823611">
    <property type="component" value="Unassembled WGS sequence"/>
</dbReference>
<evidence type="ECO:0000256" key="8">
    <source>
        <dbReference type="ARBA" id="ARBA00022842"/>
    </source>
</evidence>
<dbReference type="PANTHER" id="PTHR11088">
    <property type="entry name" value="TRNA DIMETHYLALLYLTRANSFERASE"/>
    <property type="match status" value="1"/>
</dbReference>
<accession>A0A9D9DXD7</accession>
<dbReference type="InterPro" id="IPR027417">
    <property type="entry name" value="P-loop_NTPase"/>
</dbReference>
<comment type="function">
    <text evidence="2 10 12">Catalyzes the transfer of a dimethylallyl group onto the adenine at position 37 in tRNAs that read codons beginning with uridine, leading to the formation of N6-(dimethylallyl)adenosine (i(6)A).</text>
</comment>
<evidence type="ECO:0000256" key="7">
    <source>
        <dbReference type="ARBA" id="ARBA00022840"/>
    </source>
</evidence>
<keyword evidence="8 10" id="KW-0460">Magnesium</keyword>
<organism evidence="14 15">
    <name type="scientific">Candidatus Fimicola merdigallinarum</name>
    <dbReference type="NCBI Taxonomy" id="2840819"/>
    <lineage>
        <taxon>Bacteria</taxon>
        <taxon>Bacillati</taxon>
        <taxon>Bacillota</taxon>
        <taxon>Clostridia</taxon>
        <taxon>Lachnospirales</taxon>
        <taxon>Lachnospiraceae</taxon>
        <taxon>Lachnospiraceae incertae sedis</taxon>
        <taxon>Candidatus Fimicola</taxon>
    </lineage>
</organism>
<sequence>MKKPLIVIAGPTACGKTGLSIKLAKLINGEIISGDSMQVYKYMDIGTAKATKEEMNGIKHYMIDEFYPDEEFNVTIFQKKSKEYMEKIYSENKIPILCGGTGFYINALVNDNDFTETENDYTFRNSLYKFAEDNGAEALHKKLEQIDPESAKNIHPNNIKRVARAIEFFELTKTPISKHNENEKQKTSPYNTAFIILNMDRAKLYDRIEKRIDIMVENGLIEEVKKLLDMGYSEDLVSMQGIGYKEIVPYIKGECSLDYAISELKKATRHFAKRQITWFKRQTEGLWVDLSVQSEDEALKTIENYIKELGII</sequence>
<dbReference type="GO" id="GO:0006400">
    <property type="term" value="P:tRNA modification"/>
    <property type="evidence" value="ECO:0007669"/>
    <property type="project" value="TreeGrafter"/>
</dbReference>
<reference evidence="14" key="2">
    <citation type="journal article" date="2021" name="PeerJ">
        <title>Extensive microbial diversity within the chicken gut microbiome revealed by metagenomics and culture.</title>
        <authorList>
            <person name="Gilroy R."/>
            <person name="Ravi A."/>
            <person name="Getino M."/>
            <person name="Pursley I."/>
            <person name="Horton D.L."/>
            <person name="Alikhan N.F."/>
            <person name="Baker D."/>
            <person name="Gharbi K."/>
            <person name="Hall N."/>
            <person name="Watson M."/>
            <person name="Adriaenssens E.M."/>
            <person name="Foster-Nyarko E."/>
            <person name="Jarju S."/>
            <person name="Secka A."/>
            <person name="Antonio M."/>
            <person name="Oren A."/>
            <person name="Chaudhuri R.R."/>
            <person name="La Ragione R."/>
            <person name="Hildebrand F."/>
            <person name="Pallen M.J."/>
        </authorList>
    </citation>
    <scope>NUCLEOTIDE SEQUENCE</scope>
    <source>
        <strain evidence="14">F6-4510</strain>
    </source>
</reference>
<evidence type="ECO:0000256" key="1">
    <source>
        <dbReference type="ARBA" id="ARBA00001946"/>
    </source>
</evidence>
<evidence type="ECO:0000256" key="11">
    <source>
        <dbReference type="RuleBase" id="RU003783"/>
    </source>
</evidence>
<dbReference type="Gene3D" id="3.40.50.300">
    <property type="entry name" value="P-loop containing nucleotide triphosphate hydrolases"/>
    <property type="match status" value="1"/>
</dbReference>
<dbReference type="HAMAP" id="MF_00185">
    <property type="entry name" value="IPP_trans"/>
    <property type="match status" value="1"/>
</dbReference>
<evidence type="ECO:0000256" key="5">
    <source>
        <dbReference type="ARBA" id="ARBA00022694"/>
    </source>
</evidence>
<dbReference type="PANTHER" id="PTHR11088:SF60">
    <property type="entry name" value="TRNA DIMETHYLALLYLTRANSFERASE"/>
    <property type="match status" value="1"/>
</dbReference>
<dbReference type="InterPro" id="IPR039657">
    <property type="entry name" value="Dimethylallyltransferase"/>
</dbReference>
<evidence type="ECO:0000256" key="10">
    <source>
        <dbReference type="HAMAP-Rule" id="MF_00185"/>
    </source>
</evidence>
<dbReference type="EMBL" id="JADIMX010000024">
    <property type="protein sequence ID" value="MBO8433900.1"/>
    <property type="molecule type" value="Genomic_DNA"/>
</dbReference>
<comment type="catalytic activity">
    <reaction evidence="9 10 11">
        <text>adenosine(37) in tRNA + dimethylallyl diphosphate = N(6)-dimethylallyladenosine(37) in tRNA + diphosphate</text>
        <dbReference type="Rhea" id="RHEA:26482"/>
        <dbReference type="Rhea" id="RHEA-COMP:10162"/>
        <dbReference type="Rhea" id="RHEA-COMP:10375"/>
        <dbReference type="ChEBI" id="CHEBI:33019"/>
        <dbReference type="ChEBI" id="CHEBI:57623"/>
        <dbReference type="ChEBI" id="CHEBI:74411"/>
        <dbReference type="ChEBI" id="CHEBI:74415"/>
        <dbReference type="EC" id="2.5.1.75"/>
    </reaction>
</comment>
<dbReference type="GO" id="GO:0052381">
    <property type="term" value="F:tRNA dimethylallyltransferase activity"/>
    <property type="evidence" value="ECO:0007669"/>
    <property type="project" value="UniProtKB-UniRule"/>
</dbReference>
<reference evidence="14" key="1">
    <citation type="submission" date="2020-10" db="EMBL/GenBank/DDBJ databases">
        <authorList>
            <person name="Gilroy R."/>
        </authorList>
    </citation>
    <scope>NUCLEOTIDE SEQUENCE</scope>
    <source>
        <strain evidence="14">F6-4510</strain>
    </source>
</reference>
<evidence type="ECO:0000256" key="4">
    <source>
        <dbReference type="ARBA" id="ARBA00022679"/>
    </source>
</evidence>
<dbReference type="SUPFAM" id="SSF52540">
    <property type="entry name" value="P-loop containing nucleoside triphosphate hydrolases"/>
    <property type="match status" value="2"/>
</dbReference>
<dbReference type="Gene3D" id="1.10.20.140">
    <property type="match status" value="1"/>
</dbReference>
<comment type="caution">
    <text evidence="10">Lacks conserved residue(s) required for the propagation of feature annotation.</text>
</comment>
<keyword evidence="5 10" id="KW-0819">tRNA processing</keyword>
<name>A0A9D9DXD7_9FIRM</name>
<feature type="region of interest" description="Interaction with substrate tRNA" evidence="10">
    <location>
        <begin position="35"/>
        <end position="38"/>
    </location>
</feature>
<feature type="binding site" evidence="10">
    <location>
        <begin position="10"/>
        <end position="17"/>
    </location>
    <ligand>
        <name>ATP</name>
        <dbReference type="ChEBI" id="CHEBI:30616"/>
    </ligand>
</feature>
<evidence type="ECO:0000313" key="14">
    <source>
        <dbReference type="EMBL" id="MBO8433900.1"/>
    </source>
</evidence>
<proteinExistence type="inferred from homology"/>
<evidence type="ECO:0000256" key="3">
    <source>
        <dbReference type="ARBA" id="ARBA00005842"/>
    </source>
</evidence>
<comment type="subunit">
    <text evidence="10">Monomer.</text>
</comment>
<dbReference type="GO" id="GO:0005524">
    <property type="term" value="F:ATP binding"/>
    <property type="evidence" value="ECO:0007669"/>
    <property type="project" value="UniProtKB-UniRule"/>
</dbReference>
<dbReference type="EC" id="2.5.1.75" evidence="10"/>
<gene>
    <name evidence="10 14" type="primary">miaA</name>
    <name evidence="14" type="ORF">IAC55_01080</name>
</gene>
<keyword evidence="6 10" id="KW-0547">Nucleotide-binding</keyword>
<dbReference type="NCBIfam" id="TIGR00174">
    <property type="entry name" value="miaA"/>
    <property type="match status" value="1"/>
</dbReference>
<comment type="caution">
    <text evidence="14">The sequence shown here is derived from an EMBL/GenBank/DDBJ whole genome shotgun (WGS) entry which is preliminary data.</text>
</comment>
<dbReference type="AlphaFoldDB" id="A0A9D9DXD7"/>
<feature type="binding site" evidence="10">
    <location>
        <begin position="12"/>
        <end position="17"/>
    </location>
    <ligand>
        <name>substrate</name>
    </ligand>
</feature>
<evidence type="ECO:0000256" key="2">
    <source>
        <dbReference type="ARBA" id="ARBA00003213"/>
    </source>
</evidence>
<evidence type="ECO:0000256" key="12">
    <source>
        <dbReference type="RuleBase" id="RU003784"/>
    </source>
</evidence>
<keyword evidence="7 10" id="KW-0067">ATP-binding</keyword>
<comment type="similarity">
    <text evidence="3 10 13">Belongs to the IPP transferase family.</text>
</comment>
<dbReference type="InterPro" id="IPR018022">
    <property type="entry name" value="IPT"/>
</dbReference>
<comment type="cofactor">
    <cofactor evidence="1 10">
        <name>Mg(2+)</name>
        <dbReference type="ChEBI" id="CHEBI:18420"/>
    </cofactor>
</comment>